<keyword evidence="2" id="KW-1133">Transmembrane helix</keyword>
<organism evidence="3 7">
    <name type="scientific">Didymodactylos carnosus</name>
    <dbReference type="NCBI Taxonomy" id="1234261"/>
    <lineage>
        <taxon>Eukaryota</taxon>
        <taxon>Metazoa</taxon>
        <taxon>Spiralia</taxon>
        <taxon>Gnathifera</taxon>
        <taxon>Rotifera</taxon>
        <taxon>Eurotatoria</taxon>
        <taxon>Bdelloidea</taxon>
        <taxon>Philodinida</taxon>
        <taxon>Philodinidae</taxon>
        <taxon>Didymodactylos</taxon>
    </lineage>
</organism>
<keyword evidence="7" id="KW-1185">Reference proteome</keyword>
<comment type="caution">
    <text evidence="3">The sequence shown here is derived from an EMBL/GenBank/DDBJ whole genome shotgun (WGS) entry which is preliminary data.</text>
</comment>
<sequence>MTAALAQATNNEYRHHNELCLFINLRTFHFRFFLFLTMLIFYTHASDQLSALKNYTRERVKPSLSSTKILDEKKKLSSTYREYVELPLQQVVEDEADHHNEKNQQQQSLSSVLVFTSLTGIYVWWPMLFGGDDTFHLIFTQDDVPRFHDVIGDELGNIYLTAPHERTVYRLQYTDGWWRINDSLNHQINSIRSEMPLFLNIHYISSLLYVYGHRDIQIIDLLERRSRGSAPFMKRLRELSPNLRITDLIIDQIKSDGYIIGDSYGWCTIIRCLLTINECTFLYKIPSSYDNRPYSCSATIDFKKKLMYLSLEEKILIIYLNEQTNYDRRILLTDKNGPRSTLGYDDICFNDNYLFYTDVLRALLHICSLNETTGCLNISLTILPLRMNIVHVKNLKPPPEEQVIEIHVNQTTTPLLTTITLSDQTIMNDTTTQSQRMPCPIDKSNLKMVIGFLIGILVSVIGIGIYISIIKIMKKSGKERTTIGKLVSGINGNNGSNFSRQPLENPTDKLIPSSDSSDSSSSYKPDTIL</sequence>
<dbReference type="Proteomes" id="UP000663829">
    <property type="component" value="Unassembled WGS sequence"/>
</dbReference>
<dbReference type="Proteomes" id="UP000682733">
    <property type="component" value="Unassembled WGS sequence"/>
</dbReference>
<dbReference type="AlphaFoldDB" id="A0A813TXG4"/>
<reference evidence="3" key="1">
    <citation type="submission" date="2021-02" db="EMBL/GenBank/DDBJ databases">
        <authorList>
            <person name="Nowell W R."/>
        </authorList>
    </citation>
    <scope>NUCLEOTIDE SEQUENCE</scope>
</reference>
<feature type="transmembrane region" description="Helical" evidence="2">
    <location>
        <begin position="28"/>
        <end position="45"/>
    </location>
</feature>
<dbReference type="EMBL" id="CAJOBA010033895">
    <property type="protein sequence ID" value="CAF3973783.1"/>
    <property type="molecule type" value="Genomic_DNA"/>
</dbReference>
<dbReference type="EMBL" id="CAJOBC010000559">
    <property type="protein sequence ID" value="CAF3600612.1"/>
    <property type="molecule type" value="Genomic_DNA"/>
</dbReference>
<dbReference type="OrthoDB" id="10034728at2759"/>
<keyword evidence="2" id="KW-0472">Membrane</keyword>
<dbReference type="EMBL" id="CAJNOQ010000559">
    <property type="protein sequence ID" value="CAF0814615.1"/>
    <property type="molecule type" value="Genomic_DNA"/>
</dbReference>
<evidence type="ECO:0000313" key="3">
    <source>
        <dbReference type="EMBL" id="CAF0814615.1"/>
    </source>
</evidence>
<feature type="transmembrane region" description="Helical" evidence="2">
    <location>
        <begin position="448"/>
        <end position="470"/>
    </location>
</feature>
<feature type="compositionally biased region" description="Low complexity" evidence="1">
    <location>
        <begin position="513"/>
        <end position="522"/>
    </location>
</feature>
<gene>
    <name evidence="3" type="ORF">GPM918_LOCUS4219</name>
    <name evidence="4" type="ORF">OVA965_LOCUS22140</name>
    <name evidence="5" type="ORF">SRO942_LOCUS4219</name>
    <name evidence="6" type="ORF">TMI583_LOCUS22856</name>
</gene>
<dbReference type="Proteomes" id="UP000681722">
    <property type="component" value="Unassembled WGS sequence"/>
</dbReference>
<proteinExistence type="predicted"/>
<feature type="region of interest" description="Disordered" evidence="1">
    <location>
        <begin position="494"/>
        <end position="529"/>
    </location>
</feature>
<evidence type="ECO:0000313" key="4">
    <source>
        <dbReference type="EMBL" id="CAF1162093.1"/>
    </source>
</evidence>
<dbReference type="SUPFAM" id="SSF63825">
    <property type="entry name" value="YWTD domain"/>
    <property type="match status" value="1"/>
</dbReference>
<accession>A0A813TXG4</accession>
<evidence type="ECO:0000313" key="7">
    <source>
        <dbReference type="Proteomes" id="UP000663829"/>
    </source>
</evidence>
<keyword evidence="2" id="KW-0812">Transmembrane</keyword>
<evidence type="ECO:0000256" key="2">
    <source>
        <dbReference type="SAM" id="Phobius"/>
    </source>
</evidence>
<evidence type="ECO:0000313" key="5">
    <source>
        <dbReference type="EMBL" id="CAF3600612.1"/>
    </source>
</evidence>
<name>A0A813TXG4_9BILA</name>
<dbReference type="EMBL" id="CAJNOK010012370">
    <property type="protein sequence ID" value="CAF1162093.1"/>
    <property type="molecule type" value="Genomic_DNA"/>
</dbReference>
<evidence type="ECO:0000313" key="6">
    <source>
        <dbReference type="EMBL" id="CAF3973783.1"/>
    </source>
</evidence>
<evidence type="ECO:0000256" key="1">
    <source>
        <dbReference type="SAM" id="MobiDB-lite"/>
    </source>
</evidence>
<protein>
    <submittedName>
        <fullName evidence="3">Uncharacterized protein</fullName>
    </submittedName>
</protein>
<dbReference type="Proteomes" id="UP000677228">
    <property type="component" value="Unassembled WGS sequence"/>
</dbReference>